<dbReference type="InterPro" id="IPR011089">
    <property type="entry name" value="GmrSD_C"/>
</dbReference>
<evidence type="ECO:0000259" key="1">
    <source>
        <dbReference type="Pfam" id="PF07510"/>
    </source>
</evidence>
<feature type="domain" description="GmrSD restriction endonucleases C-terminal" evidence="1">
    <location>
        <begin position="144"/>
        <end position="288"/>
    </location>
</feature>
<gene>
    <name evidence="2" type="ORF">ERS852574_00504</name>
</gene>
<evidence type="ECO:0000313" key="3">
    <source>
        <dbReference type="Proteomes" id="UP000095727"/>
    </source>
</evidence>
<dbReference type="PANTHER" id="PTHR35149">
    <property type="entry name" value="SLL5132 PROTEIN"/>
    <property type="match status" value="1"/>
</dbReference>
<name>A0A173RD17_9FIRM</name>
<reference evidence="2 3" key="1">
    <citation type="submission" date="2015-09" db="EMBL/GenBank/DDBJ databases">
        <authorList>
            <consortium name="Pathogen Informatics"/>
        </authorList>
    </citation>
    <scope>NUCLEOTIDE SEQUENCE [LARGE SCALE GENOMIC DNA]</scope>
    <source>
        <strain evidence="2 3">2789STDY5834962</strain>
    </source>
</reference>
<dbReference type="PANTHER" id="PTHR35149:SF1">
    <property type="entry name" value="DUF5655 DOMAIN-CONTAINING PROTEIN"/>
    <property type="match status" value="1"/>
</dbReference>
<proteinExistence type="predicted"/>
<dbReference type="RefSeq" id="WP_172676444.1">
    <property type="nucleotide sequence ID" value="NZ_CYXR01000003.1"/>
</dbReference>
<dbReference type="Proteomes" id="UP000095727">
    <property type="component" value="Unassembled WGS sequence"/>
</dbReference>
<accession>A0A173RD17</accession>
<dbReference type="AlphaFoldDB" id="A0A173RD17"/>
<organism evidence="2 3">
    <name type="scientific">Coprococcus comes</name>
    <dbReference type="NCBI Taxonomy" id="410072"/>
    <lineage>
        <taxon>Bacteria</taxon>
        <taxon>Bacillati</taxon>
        <taxon>Bacillota</taxon>
        <taxon>Clostridia</taxon>
        <taxon>Lachnospirales</taxon>
        <taxon>Lachnospiraceae</taxon>
        <taxon>Coprococcus</taxon>
    </lineage>
</organism>
<protein>
    <submittedName>
        <fullName evidence="2">Protein of uncharacterized function (DUF1524)</fullName>
    </submittedName>
</protein>
<dbReference type="Pfam" id="PF07510">
    <property type="entry name" value="GmrSD_C"/>
    <property type="match status" value="1"/>
</dbReference>
<sequence>MKKRFLAQSYQHFINKYCGGNKNIVLDQMKEYAECFRNNLKPNQCGMSIPKEEGIERINVVIFGLKNTTMIPYILYIAKNVQDKNELNKMYGILESYIMRRVVVHASTKSYNNLFTSLILNKVLDSQTLTLRLKGIGDATTYCPDDNEMKIGFETSKLVNLQSKGIIYLLESKIRSDNSSTALLGFNNYSLEHLMPKKWRNNWGACATEDDAKKRDSLLLTLGNLAIIPQALNASIRDAAWNVKKAGKGQNKPGLLLCASGLYTLHDVLQKNDWNEHEIENRAEWLLANAQNIWKI</sequence>
<evidence type="ECO:0000313" key="2">
    <source>
        <dbReference type="EMBL" id="CUM75677.1"/>
    </source>
</evidence>
<dbReference type="EMBL" id="CYXR01000003">
    <property type="protein sequence ID" value="CUM75677.1"/>
    <property type="molecule type" value="Genomic_DNA"/>
</dbReference>